<evidence type="ECO:0000313" key="9">
    <source>
        <dbReference type="Proteomes" id="UP000800235"/>
    </source>
</evidence>
<sequence>MPPSQLKRLKASLRENGITGPQKSKKQKKEAAKSGHRIQRDALLHNIRESFNPFDVKAATRPSKMGVTTAKTMKNSGKSGVQILGRPAVTKSMGEETRRKTLLTEVQRRNKVGGILDRRIGENDPTLAPEERALQRFTREREREGKRGAGVFDLELDEGDEEEQLTHMGRTLELEKDDYDEGSLNGSSDEDDMVSAKRKRNVMEEDEDLVKDDKFEEGPERKKSKAEVMKEIMAKSKLYKYERQQAKEEDEEIREQLDKGVGDLRQSLFALQNALSKPKLSTTAAIQEATMSSGPSINPERAALMGATLDPHKDYDAQIRRMALDKRSKVTDASRTEEEKAAFDAERLKQLEDARLRRMRGEVDEEDAESEKENPNGVIDVSDQEESEADDAAAFGLKSTFVLERPPGFDDEDEFVVDEDLVASASESNEESDAESDASSEVDEERQHEDEEFLYGKPLKEDKPPSSRSGGLICPQTYEEVLELLDGSSPDEVHSTIRRVRQKYDAGLSSANKEKLIGFCDALVAYLSRRLNEPNAPSLLVFDKIIRHLHSLSRTYPDAIGKSFRLHLEQLHKDQNLTPSDLLFLTAIGTIYPTSDHFHQVVTPAVTIMARWLGLTIPKALKEFNMGAYLVTLCLHYLTSSKRYMPEAVNFTLAALKSDQSTPVLQSHITNLQTMVNLWSSKSAFIEIFDPSALHTFQNLNNTTKPHQTLQIFLKQSQLSRQPLQLHNHRPLPIKTAIPKFEESFNPDKHYDPNRERADAAKLQKEYKREKKGALRELRKDSNFLAREKLREKKERDRVYEEKQRRLIAEIQGEEGKEKNEYERERRLRKGRKKG</sequence>
<accession>A0A9P4U320</accession>
<comment type="function">
    <text evidence="6">Involved in nucleolar processing of pre-18S ribosomal RNA. Has a role in the nuclear export of 40S pre-ribosomal subunit to the cytoplasm.</text>
</comment>
<feature type="compositionally biased region" description="Acidic residues" evidence="7">
    <location>
        <begin position="428"/>
        <end position="444"/>
    </location>
</feature>
<dbReference type="GO" id="GO:0030692">
    <property type="term" value="C:Noc4p-Nop14p complex"/>
    <property type="evidence" value="ECO:0007669"/>
    <property type="project" value="TreeGrafter"/>
</dbReference>
<evidence type="ECO:0000256" key="3">
    <source>
        <dbReference type="ARBA" id="ARBA00022517"/>
    </source>
</evidence>
<feature type="compositionally biased region" description="Basic and acidic residues" evidence="7">
    <location>
        <begin position="211"/>
        <end position="227"/>
    </location>
</feature>
<feature type="region of interest" description="Disordered" evidence="7">
    <location>
        <begin position="811"/>
        <end position="835"/>
    </location>
</feature>
<evidence type="ECO:0000256" key="2">
    <source>
        <dbReference type="ARBA" id="ARBA00007466"/>
    </source>
</evidence>
<feature type="compositionally biased region" description="Basic and acidic residues" evidence="7">
    <location>
        <begin position="811"/>
        <end position="826"/>
    </location>
</feature>
<dbReference type="InterPro" id="IPR007276">
    <property type="entry name" value="Nop14"/>
</dbReference>
<dbReference type="Pfam" id="PF04147">
    <property type="entry name" value="Nop14"/>
    <property type="match status" value="2"/>
</dbReference>
<evidence type="ECO:0000313" key="8">
    <source>
        <dbReference type="EMBL" id="KAF2436369.1"/>
    </source>
</evidence>
<feature type="compositionally biased region" description="Acidic residues" evidence="7">
    <location>
        <begin position="382"/>
        <end position="391"/>
    </location>
</feature>
<evidence type="ECO:0000256" key="6">
    <source>
        <dbReference type="ARBA" id="ARBA00024695"/>
    </source>
</evidence>
<evidence type="ECO:0000256" key="1">
    <source>
        <dbReference type="ARBA" id="ARBA00004604"/>
    </source>
</evidence>
<evidence type="ECO:0000256" key="7">
    <source>
        <dbReference type="SAM" id="MobiDB-lite"/>
    </source>
</evidence>
<comment type="caution">
    <text evidence="8">The sequence shown here is derived from an EMBL/GenBank/DDBJ whole genome shotgun (WGS) entry which is preliminary data.</text>
</comment>
<keyword evidence="3" id="KW-0690">Ribosome biogenesis</keyword>
<gene>
    <name evidence="8" type="ORF">EJ08DRAFT_644732</name>
</gene>
<keyword evidence="9" id="KW-1185">Reference proteome</keyword>
<feature type="region of interest" description="Disordered" evidence="7">
    <location>
        <begin position="168"/>
        <end position="227"/>
    </location>
</feature>
<comment type="subcellular location">
    <subcellularLocation>
        <location evidence="1">Nucleus</location>
        <location evidence="1">Nucleolus</location>
    </subcellularLocation>
</comment>
<dbReference type="GO" id="GO:0030490">
    <property type="term" value="P:maturation of SSU-rRNA"/>
    <property type="evidence" value="ECO:0007669"/>
    <property type="project" value="TreeGrafter"/>
</dbReference>
<evidence type="ECO:0000256" key="5">
    <source>
        <dbReference type="ARBA" id="ARBA00023242"/>
    </source>
</evidence>
<feature type="region of interest" description="Disordered" evidence="7">
    <location>
        <begin position="325"/>
        <end position="393"/>
    </location>
</feature>
<dbReference type="OrthoDB" id="441771at2759"/>
<feature type="region of interest" description="Disordered" evidence="7">
    <location>
        <begin position="424"/>
        <end position="471"/>
    </location>
</feature>
<dbReference type="GO" id="GO:0032040">
    <property type="term" value="C:small-subunit processome"/>
    <property type="evidence" value="ECO:0007669"/>
    <property type="project" value="InterPro"/>
</dbReference>
<dbReference type="EMBL" id="MU007010">
    <property type="protein sequence ID" value="KAF2436369.1"/>
    <property type="molecule type" value="Genomic_DNA"/>
</dbReference>
<dbReference type="PANTHER" id="PTHR23183">
    <property type="entry name" value="NOP14"/>
    <property type="match status" value="1"/>
</dbReference>
<protein>
    <submittedName>
        <fullName evidence="8">Nop14-like protein</fullName>
    </submittedName>
</protein>
<dbReference type="PANTHER" id="PTHR23183:SF0">
    <property type="entry name" value="NUCLEOLAR PROTEIN 14"/>
    <property type="match status" value="1"/>
</dbReference>
<evidence type="ECO:0000256" key="4">
    <source>
        <dbReference type="ARBA" id="ARBA00022552"/>
    </source>
</evidence>
<dbReference type="Proteomes" id="UP000800235">
    <property type="component" value="Unassembled WGS sequence"/>
</dbReference>
<feature type="compositionally biased region" description="Basic and acidic residues" evidence="7">
    <location>
        <begin position="325"/>
        <end position="362"/>
    </location>
</feature>
<proteinExistence type="inferred from homology"/>
<organism evidence="8 9">
    <name type="scientific">Tothia fuscella</name>
    <dbReference type="NCBI Taxonomy" id="1048955"/>
    <lineage>
        <taxon>Eukaryota</taxon>
        <taxon>Fungi</taxon>
        <taxon>Dikarya</taxon>
        <taxon>Ascomycota</taxon>
        <taxon>Pezizomycotina</taxon>
        <taxon>Dothideomycetes</taxon>
        <taxon>Pleosporomycetidae</taxon>
        <taxon>Venturiales</taxon>
        <taxon>Cylindrosympodiaceae</taxon>
        <taxon>Tothia</taxon>
    </lineage>
</organism>
<comment type="similarity">
    <text evidence="2">Belongs to the NOP14 family.</text>
</comment>
<keyword evidence="5" id="KW-0539">Nucleus</keyword>
<feature type="region of interest" description="Disordered" evidence="7">
    <location>
        <begin position="1"/>
        <end position="37"/>
    </location>
</feature>
<reference evidence="8" key="1">
    <citation type="journal article" date="2020" name="Stud. Mycol.">
        <title>101 Dothideomycetes genomes: a test case for predicting lifestyles and emergence of pathogens.</title>
        <authorList>
            <person name="Haridas S."/>
            <person name="Albert R."/>
            <person name="Binder M."/>
            <person name="Bloem J."/>
            <person name="Labutti K."/>
            <person name="Salamov A."/>
            <person name="Andreopoulos B."/>
            <person name="Baker S."/>
            <person name="Barry K."/>
            <person name="Bills G."/>
            <person name="Bluhm B."/>
            <person name="Cannon C."/>
            <person name="Castanera R."/>
            <person name="Culley D."/>
            <person name="Daum C."/>
            <person name="Ezra D."/>
            <person name="Gonzalez J."/>
            <person name="Henrissat B."/>
            <person name="Kuo A."/>
            <person name="Liang C."/>
            <person name="Lipzen A."/>
            <person name="Lutzoni F."/>
            <person name="Magnuson J."/>
            <person name="Mondo S."/>
            <person name="Nolan M."/>
            <person name="Ohm R."/>
            <person name="Pangilinan J."/>
            <person name="Park H.-J."/>
            <person name="Ramirez L."/>
            <person name="Alfaro M."/>
            <person name="Sun H."/>
            <person name="Tritt A."/>
            <person name="Yoshinaga Y."/>
            <person name="Zwiers L.-H."/>
            <person name="Turgeon B."/>
            <person name="Goodwin S."/>
            <person name="Spatafora J."/>
            <person name="Crous P."/>
            <person name="Grigoriev I."/>
        </authorList>
    </citation>
    <scope>NUCLEOTIDE SEQUENCE</scope>
    <source>
        <strain evidence="8">CBS 130266</strain>
    </source>
</reference>
<keyword evidence="4" id="KW-0698">rRNA processing</keyword>
<dbReference type="AlphaFoldDB" id="A0A9P4U320"/>
<name>A0A9P4U320_9PEZI</name>